<accession>A0A1H7GR98</accession>
<feature type="domain" description="Metallo-beta-lactamase" evidence="1">
    <location>
        <begin position="53"/>
        <end position="233"/>
    </location>
</feature>
<dbReference type="SUPFAM" id="SSF56281">
    <property type="entry name" value="Metallo-hydrolase/oxidoreductase"/>
    <property type="match status" value="1"/>
</dbReference>
<name>A0A1H7GR98_9BACT</name>
<gene>
    <name evidence="2" type="ORF">SAMN04488505_101126</name>
</gene>
<protein>
    <submittedName>
        <fullName evidence="2">Glyoxylase, beta-lactamase superfamily II</fullName>
    </submittedName>
</protein>
<dbReference type="Gene3D" id="3.60.15.10">
    <property type="entry name" value="Ribonuclease Z/Hydroxyacylglutathione hydrolase-like"/>
    <property type="match status" value="1"/>
</dbReference>
<evidence type="ECO:0000313" key="2">
    <source>
        <dbReference type="EMBL" id="SEK40037.1"/>
    </source>
</evidence>
<organism evidence="2 3">
    <name type="scientific">Chitinophaga rupis</name>
    <dbReference type="NCBI Taxonomy" id="573321"/>
    <lineage>
        <taxon>Bacteria</taxon>
        <taxon>Pseudomonadati</taxon>
        <taxon>Bacteroidota</taxon>
        <taxon>Chitinophagia</taxon>
        <taxon>Chitinophagales</taxon>
        <taxon>Chitinophagaceae</taxon>
        <taxon>Chitinophaga</taxon>
    </lineage>
</organism>
<evidence type="ECO:0000259" key="1">
    <source>
        <dbReference type="SMART" id="SM00849"/>
    </source>
</evidence>
<dbReference type="STRING" id="573321.SAMN04488505_101126"/>
<evidence type="ECO:0000313" key="3">
    <source>
        <dbReference type="Proteomes" id="UP000198984"/>
    </source>
</evidence>
<dbReference type="RefSeq" id="WP_143080867.1">
    <property type="nucleotide sequence ID" value="NZ_FOBB01000001.1"/>
</dbReference>
<dbReference type="OrthoDB" id="8441428at2"/>
<dbReference type="InterPro" id="IPR036866">
    <property type="entry name" value="RibonucZ/Hydroxyglut_hydro"/>
</dbReference>
<keyword evidence="3" id="KW-1185">Reference proteome</keyword>
<dbReference type="EMBL" id="FOBB01000001">
    <property type="protein sequence ID" value="SEK40037.1"/>
    <property type="molecule type" value="Genomic_DNA"/>
</dbReference>
<sequence>MTNKLKTITLLALGLTTMNQAKSQELRKAAVHLAVQDQRIKIYTLVAPPEMFANTSHVIELAHELIVVDGQFFAPYAQQLKMLTDSLKKPVTRFYISHDHPDHYLGFGDAFPDVQVYALEETKQHIEKDGREVLKQRQEQFGGIIAKTLNVPAHAQKEGKEVIDGVTFIFERSLDNEDAVSLVIKIPEVKTYIAQDIVYNKIHLFISGNLDGWRKALRKIEHESEYKIILPGHGEPAGPSILKEDLEYLDFVDKTLAASKSKEEYKSKILAAYPDYGGEKLIDIYLAYYLKKDWKEK</sequence>
<dbReference type="AlphaFoldDB" id="A0A1H7GR98"/>
<dbReference type="Proteomes" id="UP000198984">
    <property type="component" value="Unassembled WGS sequence"/>
</dbReference>
<proteinExistence type="predicted"/>
<dbReference type="SMART" id="SM00849">
    <property type="entry name" value="Lactamase_B"/>
    <property type="match status" value="1"/>
</dbReference>
<reference evidence="2 3" key="1">
    <citation type="submission" date="2016-10" db="EMBL/GenBank/DDBJ databases">
        <authorList>
            <person name="de Groot N.N."/>
        </authorList>
    </citation>
    <scope>NUCLEOTIDE SEQUENCE [LARGE SCALE GENOMIC DNA]</scope>
    <source>
        <strain evidence="2 3">DSM 21039</strain>
    </source>
</reference>
<dbReference type="InterPro" id="IPR001279">
    <property type="entry name" value="Metallo-B-lactamas"/>
</dbReference>